<evidence type="ECO:0000313" key="16">
    <source>
        <dbReference type="RefSeq" id="XP_013409001.1"/>
    </source>
</evidence>
<dbReference type="Gene3D" id="1.25.10.10">
    <property type="entry name" value="Leucine-rich Repeat Variant"/>
    <property type="match status" value="1"/>
</dbReference>
<dbReference type="SUPFAM" id="SSF46585">
    <property type="entry name" value="HR1 repeat"/>
    <property type="match status" value="1"/>
</dbReference>
<dbReference type="PANTHER" id="PTHR15829">
    <property type="entry name" value="PROTEIN KINASE PKN/PRK1, EFFECTOR"/>
    <property type="match status" value="1"/>
</dbReference>
<dbReference type="InterPro" id="IPR016024">
    <property type="entry name" value="ARM-type_fold"/>
</dbReference>
<dbReference type="RefSeq" id="XP_013408999.1">
    <property type="nucleotide sequence ID" value="XM_013553545.2"/>
</dbReference>
<evidence type="ECO:0000256" key="1">
    <source>
        <dbReference type="ARBA" id="ARBA00005744"/>
    </source>
</evidence>
<dbReference type="RefSeq" id="XP_013408992.1">
    <property type="nucleotide sequence ID" value="XM_013553538.2"/>
</dbReference>
<gene>
    <name evidence="6 7 8 9 10 11 12 13 14 15 16" type="primary">LOC106172719</name>
</gene>
<evidence type="ECO:0000313" key="13">
    <source>
        <dbReference type="RefSeq" id="XP_013408998.1"/>
    </source>
</evidence>
<dbReference type="OrthoDB" id="9999654at2759"/>
<evidence type="ECO:0000313" key="5">
    <source>
        <dbReference type="Proteomes" id="UP000085678"/>
    </source>
</evidence>
<evidence type="ECO:0000313" key="7">
    <source>
        <dbReference type="RefSeq" id="XP_013408992.1"/>
    </source>
</evidence>
<feature type="coiled-coil region" evidence="2">
    <location>
        <begin position="93"/>
        <end position="157"/>
    </location>
</feature>
<dbReference type="InterPro" id="IPR011989">
    <property type="entry name" value="ARM-like"/>
</dbReference>
<protein>
    <submittedName>
        <fullName evidence="6 7">Rho family-interacting cell polarization regulator 1 isoform X1</fullName>
    </submittedName>
</protein>
<dbReference type="RefSeq" id="XP_013408997.1">
    <property type="nucleotide sequence ID" value="XM_013553543.2"/>
</dbReference>
<feature type="compositionally biased region" description="Basic and acidic residues" evidence="3">
    <location>
        <begin position="491"/>
        <end position="518"/>
    </location>
</feature>
<evidence type="ECO:0000313" key="6">
    <source>
        <dbReference type="RefSeq" id="XP_013408986.1"/>
    </source>
</evidence>
<dbReference type="Pfam" id="PF13646">
    <property type="entry name" value="HEAT_2"/>
    <property type="match status" value="1"/>
</dbReference>
<dbReference type="InterPro" id="IPR031780">
    <property type="entry name" value="FAM65_N"/>
</dbReference>
<dbReference type="RefSeq" id="XP_013409001.1">
    <property type="nucleotide sequence ID" value="XM_013553547.1"/>
</dbReference>
<feature type="region of interest" description="Disordered" evidence="3">
    <location>
        <begin position="631"/>
        <end position="670"/>
    </location>
</feature>
<comment type="similarity">
    <text evidence="1">Belongs to the RIPOR family.</text>
</comment>
<dbReference type="SUPFAM" id="SSF48371">
    <property type="entry name" value="ARM repeat"/>
    <property type="match status" value="1"/>
</dbReference>
<dbReference type="InterPro" id="IPR036274">
    <property type="entry name" value="HR1_rpt_sf"/>
</dbReference>
<dbReference type="Pfam" id="PF15903">
    <property type="entry name" value="PL48"/>
    <property type="match status" value="1"/>
</dbReference>
<dbReference type="RefSeq" id="XP_013408993.1">
    <property type="nucleotide sequence ID" value="XM_013553539.2"/>
</dbReference>
<evidence type="ECO:0000313" key="11">
    <source>
        <dbReference type="RefSeq" id="XP_013408996.1"/>
    </source>
</evidence>
<evidence type="ECO:0000313" key="10">
    <source>
        <dbReference type="RefSeq" id="XP_013408995.1"/>
    </source>
</evidence>
<evidence type="ECO:0000313" key="9">
    <source>
        <dbReference type="RefSeq" id="XP_013408994.1"/>
    </source>
</evidence>
<evidence type="ECO:0000313" key="14">
    <source>
        <dbReference type="RefSeq" id="XP_013408999.1"/>
    </source>
</evidence>
<feature type="region of interest" description="Disordered" evidence="3">
    <location>
        <begin position="371"/>
        <end position="402"/>
    </location>
</feature>
<dbReference type="RefSeq" id="XP_013408998.1">
    <property type="nucleotide sequence ID" value="XM_013553544.2"/>
</dbReference>
<keyword evidence="2" id="KW-0175">Coiled coil</keyword>
<dbReference type="RefSeq" id="XP_013408995.1">
    <property type="nucleotide sequence ID" value="XM_013553541.1"/>
</dbReference>
<evidence type="ECO:0000259" key="4">
    <source>
        <dbReference type="Pfam" id="PF15903"/>
    </source>
</evidence>
<feature type="domain" description="FAM65 N-terminal" evidence="4">
    <location>
        <begin position="31"/>
        <end position="333"/>
    </location>
</feature>
<evidence type="ECO:0000313" key="8">
    <source>
        <dbReference type="RefSeq" id="XP_013408993.1"/>
    </source>
</evidence>
<dbReference type="RefSeq" id="XP_013409000.1">
    <property type="nucleotide sequence ID" value="XM_013553546.2"/>
</dbReference>
<evidence type="ECO:0000256" key="3">
    <source>
        <dbReference type="SAM" id="MobiDB-lite"/>
    </source>
</evidence>
<feature type="region of interest" description="Disordered" evidence="3">
    <location>
        <begin position="467"/>
        <end position="529"/>
    </location>
</feature>
<evidence type="ECO:0000313" key="12">
    <source>
        <dbReference type="RefSeq" id="XP_013408997.1"/>
    </source>
</evidence>
<dbReference type="STRING" id="7574.A0A1S3JF72"/>
<evidence type="ECO:0000313" key="15">
    <source>
        <dbReference type="RefSeq" id="XP_013409000.1"/>
    </source>
</evidence>
<dbReference type="AlphaFoldDB" id="A0A1S3JF72"/>
<name>A0A1S3JF72_LINAN</name>
<sequence length="1023" mass="114961">MYLKINERDKHYGSVMALNDSHHKMADSNLQRSISFAGMLNQPVLGETLRSPRLQRKHIFKSTTNLSQSFRKLPNMPKVPRPNRTVVIFESIRKGLRDCIAATEEDVQSLRNKSEEITNSSSAQAKLHEMDKQIKSAERYKKRLEFHLAKIEELHEQYHVQLRLRDGARHMARAFISSPGKQKEHLANVKLGFKECNQNMCAIEAQLESVMGAFHCRIKGMVGFARLCPGDVFDITIRHGSQKWKAKGKINKSSQQKWEHGNTMFKCLLGHVFTVKAEEVHTLSRNTLLGEKHCDTKDLFAANPQLMTVNLNQIGSLKLSLIISWNPLDGAEDIGGGWSGLPRVHVNAARAQKASSVMVLTGDDGRLTDWRFSPDKHSLGTNSSSSSSSSSPTRRVGRPVSEFVSTDRLNRLGDNAYGKNKFLGEGSHDRSLVFVPNRFSVPVEMRPHDDSLIIGNRHSICGDVVVHSEPTSPATSDYKKLPLDEASSSKTEIKRRSSHQEKHSQDGSSKQDRPRPKSEIFLSSQEPVGTERVAKPKLFDMRLLSETTGMHLSPHEEVPRTLEQALNAIKTTLEDYQGQYPALRHLEEQISRLEEMLAKQKRMSRSRSPSVHSISIESALEAFDFLDLEEEGNQEDWDSPSRRSTSRKSSRGSLEDKPLISPESTTTTADSGIESLAHRLSEDRQFAGAGTSPEPASTGNDAVDVCLMFHLIYCDRLFNNLGKFGPLKCRETYSLDHLQMQGKIIEKLLDIAKAGKHVANIEKVMSEVTSNPRLKEFWQKSVDHSGLYVNSERFLAQLERSYGERIRDKFDIVASKVFRKTLAKILDMPSYDPDSNANVTLHQFLSFFSEDSRPSVAEYVEDLATELWMCGKLRSTDPDVVIKTIQAFQYDVPPTECIKLLTLLLISNNSEIKQTTVTYLQRLSSDRMSRDQVMKVFIEALEDHNADIRCGACVALSALRASETIEQLVYVCETDTSIVVKKSAKEAVFSFGEAGRRAYEAASLHTHGFQGIDVKHNHSGIKA</sequence>
<proteinExistence type="inferred from homology"/>
<dbReference type="InterPro" id="IPR026136">
    <property type="entry name" value="RIPOR3"/>
</dbReference>
<dbReference type="RefSeq" id="XP_013408986.1">
    <property type="nucleotide sequence ID" value="XM_013553532.2"/>
</dbReference>
<keyword evidence="5" id="KW-1185">Reference proteome</keyword>
<dbReference type="RefSeq" id="XP_013408996.1">
    <property type="nucleotide sequence ID" value="XM_013553542.1"/>
</dbReference>
<dbReference type="Proteomes" id="UP000085678">
    <property type="component" value="Unplaced"/>
</dbReference>
<evidence type="ECO:0000256" key="2">
    <source>
        <dbReference type="SAM" id="Coils"/>
    </source>
</evidence>
<dbReference type="RefSeq" id="XP_013408994.1">
    <property type="nucleotide sequence ID" value="XM_013553540.2"/>
</dbReference>
<dbReference type="KEGG" id="lak:106172719"/>
<dbReference type="GeneID" id="106172719"/>
<dbReference type="PANTHER" id="PTHR15829:SF13">
    <property type="entry name" value="FAM65 N-TERMINAL DOMAIN-CONTAINING PROTEIN"/>
    <property type="match status" value="1"/>
</dbReference>
<reference evidence="6 7" key="1">
    <citation type="submission" date="2023-09" db="UniProtKB">
        <authorList>
            <consortium name="RefSeq"/>
        </authorList>
    </citation>
    <scope>IDENTIFICATION</scope>
    <source>
        <tissue evidence="6 7">Gonads</tissue>
    </source>
</reference>
<organism evidence="7">
    <name type="scientific">Lingula anatina</name>
    <name type="common">Brachiopod</name>
    <name type="synonym">Lingula unguis</name>
    <dbReference type="NCBI Taxonomy" id="7574"/>
    <lineage>
        <taxon>Eukaryota</taxon>
        <taxon>Metazoa</taxon>
        <taxon>Spiralia</taxon>
        <taxon>Lophotrochozoa</taxon>
        <taxon>Brachiopoda</taxon>
        <taxon>Linguliformea</taxon>
        <taxon>Lingulata</taxon>
        <taxon>Lingulida</taxon>
        <taxon>Linguloidea</taxon>
        <taxon>Lingulidae</taxon>
        <taxon>Lingula</taxon>
    </lineage>
</organism>
<accession>A0A1S3JF72</accession>